<evidence type="ECO:0000313" key="2">
    <source>
        <dbReference type="EMBL" id="ESS32619.1"/>
    </source>
</evidence>
<accession>V4YWZ4</accession>
<proteinExistence type="predicted"/>
<reference evidence="2" key="1">
    <citation type="submission" date="2007-03" db="EMBL/GenBank/DDBJ databases">
        <authorList>
            <person name="Paulsen I."/>
        </authorList>
    </citation>
    <scope>NUCLEOTIDE SEQUENCE</scope>
    <source>
        <strain evidence="2">VEG</strain>
    </source>
</reference>
<dbReference type="VEuPathDB" id="ToxoDB:TGVEG_226650"/>
<gene>
    <name evidence="2" type="ORF">TGVEG_226650</name>
</gene>
<protein>
    <submittedName>
        <fullName evidence="2">Transmembrane protein</fullName>
    </submittedName>
</protein>
<sequence length="181" mass="21608">MHTVDMYSRGALPRLNGCIELFIFFSMELHIYIYIYTYAYMCMEVYASLYIYIYIYIYTYICVCIKVYVYSYTYMCRQEFQNISFACTENVNFSLKDLLCFSMRFLSIFFGGWPLFRKGVFQEKRRFSGCMRKPGFAFARVCFRCMQEPVEFCQLARSVSSIAPRLPHAKEIWSCGVRKCE</sequence>
<comment type="caution">
    <text evidence="2">The sequence shown here is derived from an EMBL/GenBank/DDBJ whole genome shotgun (WGS) entry which is preliminary data.</text>
</comment>
<keyword evidence="1" id="KW-1133">Transmembrane helix</keyword>
<dbReference type="AlphaFoldDB" id="V4YWZ4"/>
<name>V4YWZ4_TOXGV</name>
<feature type="transmembrane region" description="Helical" evidence="1">
    <location>
        <begin position="47"/>
        <end position="69"/>
    </location>
</feature>
<dbReference type="Proteomes" id="UP000002226">
    <property type="component" value="Unassembled WGS sequence"/>
</dbReference>
<evidence type="ECO:0000313" key="3">
    <source>
        <dbReference type="Proteomes" id="UP000002226"/>
    </source>
</evidence>
<dbReference type="EMBL" id="AAYL02000131">
    <property type="protein sequence ID" value="ESS32619.1"/>
    <property type="molecule type" value="Genomic_DNA"/>
</dbReference>
<keyword evidence="3" id="KW-1185">Reference proteome</keyword>
<keyword evidence="1" id="KW-0472">Membrane</keyword>
<evidence type="ECO:0000256" key="1">
    <source>
        <dbReference type="SAM" id="Phobius"/>
    </source>
</evidence>
<keyword evidence="1 2" id="KW-0812">Transmembrane</keyword>
<feature type="transmembrane region" description="Helical" evidence="1">
    <location>
        <begin position="21"/>
        <end position="41"/>
    </location>
</feature>
<organism evidence="2 3">
    <name type="scientific">Toxoplasma gondii (strain ATCC 50861 / VEG)</name>
    <dbReference type="NCBI Taxonomy" id="432359"/>
    <lineage>
        <taxon>Eukaryota</taxon>
        <taxon>Sar</taxon>
        <taxon>Alveolata</taxon>
        <taxon>Apicomplexa</taxon>
        <taxon>Conoidasida</taxon>
        <taxon>Coccidia</taxon>
        <taxon>Eucoccidiorida</taxon>
        <taxon>Eimeriorina</taxon>
        <taxon>Sarcocystidae</taxon>
        <taxon>Toxoplasma</taxon>
    </lineage>
</organism>